<keyword evidence="1" id="KW-1133">Transmembrane helix</keyword>
<feature type="transmembrane region" description="Helical" evidence="1">
    <location>
        <begin position="105"/>
        <end position="128"/>
    </location>
</feature>
<dbReference type="STRING" id="937218.SAMN06297251_11078"/>
<name>A0A1W2CI57_9HYPH</name>
<protein>
    <submittedName>
        <fullName evidence="2">Uncharacterized conserved protein</fullName>
    </submittedName>
</protein>
<keyword evidence="1" id="KW-0812">Transmembrane</keyword>
<evidence type="ECO:0000313" key="2">
    <source>
        <dbReference type="EMBL" id="SMC84893.1"/>
    </source>
</evidence>
<dbReference type="AlphaFoldDB" id="A0A1W2CI57"/>
<feature type="transmembrane region" description="Helical" evidence="1">
    <location>
        <begin position="41"/>
        <end position="62"/>
    </location>
</feature>
<dbReference type="Pfam" id="PF06055">
    <property type="entry name" value="ExoD"/>
    <property type="match status" value="1"/>
</dbReference>
<evidence type="ECO:0000313" key="3">
    <source>
        <dbReference type="Proteomes" id="UP000192656"/>
    </source>
</evidence>
<accession>A0A1W2CI57</accession>
<sequence>MQDDPTIGDLSQAFDTRAFGAFFVLFGGLNLVPLPPGASTIFGLPLILFALQLAIGRHRLWLPNKVRMIRLKPETLRTLMNRVGPLIRRAERLARHRFWPQPERVLLSAVGWMCLFLAVIVAIPFPLTNMAPGVAIALAGIAITARDGLWLIAAALLGVASVLFLVFVYGAAVLALINIL</sequence>
<dbReference type="EMBL" id="FWXR01000010">
    <property type="protein sequence ID" value="SMC84893.1"/>
    <property type="molecule type" value="Genomic_DNA"/>
</dbReference>
<gene>
    <name evidence="2" type="ORF">SAMN06297251_11078</name>
</gene>
<proteinExistence type="predicted"/>
<dbReference type="PIRSF" id="PIRSF033239">
    <property type="entry name" value="ExoD"/>
    <property type="match status" value="1"/>
</dbReference>
<dbReference type="InterPro" id="IPR010331">
    <property type="entry name" value="ExoD"/>
</dbReference>
<dbReference type="PANTHER" id="PTHR41795:SF1">
    <property type="entry name" value="EXOPOLYSACCHARIDE SYNTHESIS PROTEIN"/>
    <property type="match status" value="1"/>
</dbReference>
<dbReference type="PANTHER" id="PTHR41795">
    <property type="entry name" value="EXOPOLYSACCHARIDE SYNTHESIS PROTEIN"/>
    <property type="match status" value="1"/>
</dbReference>
<evidence type="ECO:0000256" key="1">
    <source>
        <dbReference type="SAM" id="Phobius"/>
    </source>
</evidence>
<keyword evidence="3" id="KW-1185">Reference proteome</keyword>
<organism evidence="2 3">
    <name type="scientific">Fulvimarina manganoxydans</name>
    <dbReference type="NCBI Taxonomy" id="937218"/>
    <lineage>
        <taxon>Bacteria</taxon>
        <taxon>Pseudomonadati</taxon>
        <taxon>Pseudomonadota</taxon>
        <taxon>Alphaproteobacteria</taxon>
        <taxon>Hyphomicrobiales</taxon>
        <taxon>Aurantimonadaceae</taxon>
        <taxon>Fulvimarina</taxon>
    </lineage>
</organism>
<feature type="transmembrane region" description="Helical" evidence="1">
    <location>
        <begin position="18"/>
        <end position="35"/>
    </location>
</feature>
<reference evidence="2 3" key="1">
    <citation type="submission" date="2017-04" db="EMBL/GenBank/DDBJ databases">
        <authorList>
            <person name="Afonso C.L."/>
            <person name="Miller P.J."/>
            <person name="Scott M.A."/>
            <person name="Spackman E."/>
            <person name="Goraichik I."/>
            <person name="Dimitrov K.M."/>
            <person name="Suarez D.L."/>
            <person name="Swayne D.E."/>
        </authorList>
    </citation>
    <scope>NUCLEOTIDE SEQUENCE [LARGE SCALE GENOMIC DNA]</scope>
    <source>
        <strain evidence="2 3">CGMCC 1.10972</strain>
    </source>
</reference>
<keyword evidence="1" id="KW-0472">Membrane</keyword>
<feature type="transmembrane region" description="Helical" evidence="1">
    <location>
        <begin position="148"/>
        <end position="177"/>
    </location>
</feature>
<dbReference type="Proteomes" id="UP000192656">
    <property type="component" value="Unassembled WGS sequence"/>
</dbReference>